<proteinExistence type="inferred from homology"/>
<feature type="binding site" evidence="9">
    <location>
        <begin position="121"/>
        <end position="128"/>
    </location>
    <ligand>
        <name>ATP</name>
        <dbReference type="ChEBI" id="CHEBI:30616"/>
    </ligand>
</feature>
<evidence type="ECO:0000256" key="2">
    <source>
        <dbReference type="ARBA" id="ARBA00008205"/>
    </source>
</evidence>
<dbReference type="EMBL" id="LT629757">
    <property type="protein sequence ID" value="SDT07288.1"/>
    <property type="molecule type" value="Genomic_DNA"/>
</dbReference>
<dbReference type="GO" id="GO:0046872">
    <property type="term" value="F:metal ion binding"/>
    <property type="evidence" value="ECO:0007669"/>
    <property type="project" value="UniProtKB-KW"/>
</dbReference>
<dbReference type="PANTHER" id="PTHR42961">
    <property type="entry name" value="IRON-SULFUR PROTEIN NUBPL"/>
    <property type="match status" value="1"/>
</dbReference>
<reference evidence="12" key="1">
    <citation type="submission" date="2016-10" db="EMBL/GenBank/DDBJ databases">
        <authorList>
            <person name="Varghese N."/>
            <person name="Submissions S."/>
        </authorList>
    </citation>
    <scope>NUCLEOTIDE SEQUENCE [LARGE SCALE GENOMIC DNA]</scope>
    <source>
        <strain evidence="12">DSM 22127</strain>
    </source>
</reference>
<dbReference type="Pfam" id="PF10609">
    <property type="entry name" value="ParA"/>
    <property type="match status" value="1"/>
</dbReference>
<evidence type="ECO:0000256" key="5">
    <source>
        <dbReference type="ARBA" id="ARBA00022801"/>
    </source>
</evidence>
<dbReference type="InterPro" id="IPR000808">
    <property type="entry name" value="Mrp-like_CS"/>
</dbReference>
<sequence>MTSPDIASIRAALAKVHDPEIKRPITELGMLDDVTVDDTGLVTVTVLLTVSGCPLKDTITRDVTSHVSPIAGVTGVDVKLGVMTAEQRSSLQELLRGGQAQRDIPFALPGSLTKVIAIASGKGGVGKSSVTVNLAVAMAQQGLKVGIVDADIYGHSVPAMLGVADTRPTQVEDLIMPVPTPSGVSVISIGMLKPRRDQVVAWRGPMLDRALVQMLADVYWGDLDVLLLDLPPGTGDVAISLGQHLPSAEVVVVTTPQDAATEVAERAGTMASMMHQRVIGVVENMSWLPCPHCEAEGVEHRLEIFGAGGGARVASTLGSRFGYDVPLLGTIPIDVSLREGGDVGKPIVESDPTAPGAVVMRKIATDLSARGRGLAGMQLGLSPTAKG</sequence>
<dbReference type="Proteomes" id="UP000198859">
    <property type="component" value="Chromosome I"/>
</dbReference>
<keyword evidence="7 9" id="KW-0408">Iron</keyword>
<dbReference type="HAMAP" id="MF_02040">
    <property type="entry name" value="Mrp_NBP35"/>
    <property type="match status" value="1"/>
</dbReference>
<evidence type="ECO:0000256" key="8">
    <source>
        <dbReference type="ARBA" id="ARBA00023014"/>
    </source>
</evidence>
<dbReference type="STRING" id="642780.SAMN04488570_3452"/>
<evidence type="ECO:0000256" key="9">
    <source>
        <dbReference type="HAMAP-Rule" id="MF_02040"/>
    </source>
</evidence>
<gene>
    <name evidence="11" type="ORF">SAMN04488570_3452</name>
</gene>
<evidence type="ECO:0000256" key="4">
    <source>
        <dbReference type="ARBA" id="ARBA00022741"/>
    </source>
</evidence>
<dbReference type="PROSITE" id="PS01215">
    <property type="entry name" value="MRP"/>
    <property type="match status" value="1"/>
</dbReference>
<comment type="similarity">
    <text evidence="9">Belongs to the Mrp/NBP35 ATP-binding proteins family.</text>
</comment>
<keyword evidence="3 9" id="KW-0479">Metal-binding</keyword>
<dbReference type="GO" id="GO:0016887">
    <property type="term" value="F:ATP hydrolysis activity"/>
    <property type="evidence" value="ECO:0007669"/>
    <property type="project" value="UniProtKB-UniRule"/>
</dbReference>
<organism evidence="11 12">
    <name type="scientific">Nocardioides scoriae</name>
    <dbReference type="NCBI Taxonomy" id="642780"/>
    <lineage>
        <taxon>Bacteria</taxon>
        <taxon>Bacillati</taxon>
        <taxon>Actinomycetota</taxon>
        <taxon>Actinomycetes</taxon>
        <taxon>Propionibacteriales</taxon>
        <taxon>Nocardioidaceae</taxon>
        <taxon>Nocardioides</taxon>
    </lineage>
</organism>
<dbReference type="SUPFAM" id="SSF117916">
    <property type="entry name" value="Fe-S cluster assembly (FSCA) domain-like"/>
    <property type="match status" value="1"/>
</dbReference>
<evidence type="ECO:0000256" key="6">
    <source>
        <dbReference type="ARBA" id="ARBA00022840"/>
    </source>
</evidence>
<dbReference type="InterPro" id="IPR002744">
    <property type="entry name" value="MIP18-like"/>
</dbReference>
<evidence type="ECO:0000256" key="1">
    <source>
        <dbReference type="ARBA" id="ARBA00007352"/>
    </source>
</evidence>
<dbReference type="RefSeq" id="WP_091732245.1">
    <property type="nucleotide sequence ID" value="NZ_LT629757.1"/>
</dbReference>
<evidence type="ECO:0000256" key="3">
    <source>
        <dbReference type="ARBA" id="ARBA00022723"/>
    </source>
</evidence>
<evidence type="ECO:0000256" key="7">
    <source>
        <dbReference type="ARBA" id="ARBA00023004"/>
    </source>
</evidence>
<dbReference type="InterPro" id="IPR034904">
    <property type="entry name" value="FSCA_dom_sf"/>
</dbReference>
<dbReference type="GO" id="GO:0140663">
    <property type="term" value="F:ATP-dependent FeS chaperone activity"/>
    <property type="evidence" value="ECO:0007669"/>
    <property type="project" value="InterPro"/>
</dbReference>
<feature type="domain" description="MIP18 family-like" evidence="10">
    <location>
        <begin position="7"/>
        <end position="78"/>
    </location>
</feature>
<dbReference type="FunFam" id="3.40.50.300:FF:000304">
    <property type="entry name" value="Iron-sulfur cluster carrier protein"/>
    <property type="match status" value="1"/>
</dbReference>
<dbReference type="InterPro" id="IPR033756">
    <property type="entry name" value="YlxH/NBP35"/>
</dbReference>
<dbReference type="GO" id="GO:0051539">
    <property type="term" value="F:4 iron, 4 sulfur cluster binding"/>
    <property type="evidence" value="ECO:0007669"/>
    <property type="project" value="TreeGrafter"/>
</dbReference>
<comment type="subunit">
    <text evidence="9">Homodimer.</text>
</comment>
<keyword evidence="8 9" id="KW-0411">Iron-sulfur</keyword>
<comment type="similarity">
    <text evidence="1">In the N-terminal section; belongs to the MIP18 family.</text>
</comment>
<dbReference type="GO" id="GO:0016226">
    <property type="term" value="P:iron-sulfur cluster assembly"/>
    <property type="evidence" value="ECO:0007669"/>
    <property type="project" value="InterPro"/>
</dbReference>
<evidence type="ECO:0000259" key="10">
    <source>
        <dbReference type="Pfam" id="PF01883"/>
    </source>
</evidence>
<keyword evidence="6 9" id="KW-0067">ATP-binding</keyword>
<dbReference type="InterPro" id="IPR027417">
    <property type="entry name" value="P-loop_NTPase"/>
</dbReference>
<name>A0A1H1XD82_9ACTN</name>
<dbReference type="GO" id="GO:0005524">
    <property type="term" value="F:ATP binding"/>
    <property type="evidence" value="ECO:0007669"/>
    <property type="project" value="UniProtKB-UniRule"/>
</dbReference>
<dbReference type="InterPro" id="IPR019591">
    <property type="entry name" value="Mrp/NBP35_ATP-bd"/>
</dbReference>
<evidence type="ECO:0000313" key="12">
    <source>
        <dbReference type="Proteomes" id="UP000198859"/>
    </source>
</evidence>
<keyword evidence="4 9" id="KW-0547">Nucleotide-binding</keyword>
<dbReference type="SUPFAM" id="SSF52540">
    <property type="entry name" value="P-loop containing nucleoside triphosphate hydrolases"/>
    <property type="match status" value="1"/>
</dbReference>
<dbReference type="InterPro" id="IPR044304">
    <property type="entry name" value="NUBPL-like"/>
</dbReference>
<comment type="similarity">
    <text evidence="2">In the C-terminal section; belongs to the Mrp/NBP35 ATP-binding proteins family.</text>
</comment>
<comment type="function">
    <text evidence="9">Binds and transfers iron-sulfur (Fe-S) clusters to target apoproteins. Can hydrolyze ATP.</text>
</comment>
<accession>A0A1H1XD82</accession>
<dbReference type="Gene3D" id="3.30.300.130">
    <property type="entry name" value="Fe-S cluster assembly (FSCA)"/>
    <property type="match status" value="1"/>
</dbReference>
<dbReference type="Pfam" id="PF01883">
    <property type="entry name" value="FeS_assembly_P"/>
    <property type="match status" value="1"/>
</dbReference>
<dbReference type="OrthoDB" id="9809679at2"/>
<dbReference type="Gene3D" id="3.40.50.300">
    <property type="entry name" value="P-loop containing nucleotide triphosphate hydrolases"/>
    <property type="match status" value="1"/>
</dbReference>
<dbReference type="CDD" id="cd02037">
    <property type="entry name" value="Mrp_NBP35"/>
    <property type="match status" value="1"/>
</dbReference>
<dbReference type="AlphaFoldDB" id="A0A1H1XD82"/>
<keyword evidence="5 9" id="KW-0378">Hydrolase</keyword>
<evidence type="ECO:0000313" key="11">
    <source>
        <dbReference type="EMBL" id="SDT07288.1"/>
    </source>
</evidence>
<dbReference type="PANTHER" id="PTHR42961:SF2">
    <property type="entry name" value="IRON-SULFUR PROTEIN NUBPL"/>
    <property type="match status" value="1"/>
</dbReference>
<protein>
    <recommendedName>
        <fullName evidence="9">Iron-sulfur cluster carrier protein</fullName>
    </recommendedName>
</protein>
<keyword evidence="12" id="KW-1185">Reference proteome</keyword>